<feature type="compositionally biased region" description="Low complexity" evidence="1">
    <location>
        <begin position="300"/>
        <end position="314"/>
    </location>
</feature>
<dbReference type="Proteomes" id="UP001281761">
    <property type="component" value="Unassembled WGS sequence"/>
</dbReference>
<sequence length="407" mass="44833">MKRILVSERLSRRTSQLSQLSTRSRTSINPSSLRANPFFTLLVLATSTITAFSSSSTRSVESFSQLDRAVLVPPFSPLPHSRSLRGLPPTSPVQYVSTAEELGESAASHFLSSSPSLSRLRQIVGCPVFPARLCPLPLHRRHQSLQHPTIPSHLITLPLPPLLLQPSELSTNLFSVHKQSDLARLFHLHPRLQPPHPTLLHSHLLRGLSPSPLPLLHSHIQHPFSPSPFLLSFSISSSPTSLFTFPLSNTQIPRRSLPAPPPPIHPSHSPPPLLPIRLTRRSVVNDVRTAPTPLPPTPPTRSTQQTAADATPATESQPSPQQASAPDRLLRSPQLFPTHPPSFLRPTPLKHSVVELTHKHQQRPQAPSAPFQRLGPLRRHSRLRTADDHPATLPLRSSARPPTLLPC</sequence>
<name>A0ABQ9XJD4_9EUKA</name>
<proteinExistence type="predicted"/>
<evidence type="ECO:0000313" key="2">
    <source>
        <dbReference type="EMBL" id="KAK2950275.1"/>
    </source>
</evidence>
<accession>A0ABQ9XJD4</accession>
<gene>
    <name evidence="2" type="ORF">BLNAU_14767</name>
</gene>
<protein>
    <submittedName>
        <fullName evidence="2">Uncharacterized protein</fullName>
    </submittedName>
</protein>
<feature type="region of interest" description="Disordered" evidence="1">
    <location>
        <begin position="288"/>
        <end position="407"/>
    </location>
</feature>
<reference evidence="2 3" key="1">
    <citation type="journal article" date="2022" name="bioRxiv">
        <title>Genomics of Preaxostyla Flagellates Illuminates Evolutionary Transitions and the Path Towards Mitochondrial Loss.</title>
        <authorList>
            <person name="Novak L.V.F."/>
            <person name="Treitli S.C."/>
            <person name="Pyrih J."/>
            <person name="Halakuc P."/>
            <person name="Pipaliya S.V."/>
            <person name="Vacek V."/>
            <person name="Brzon O."/>
            <person name="Soukal P."/>
            <person name="Eme L."/>
            <person name="Dacks J.B."/>
            <person name="Karnkowska A."/>
            <person name="Elias M."/>
            <person name="Hampl V."/>
        </authorList>
    </citation>
    <scope>NUCLEOTIDE SEQUENCE [LARGE SCALE GENOMIC DNA]</scope>
    <source>
        <strain evidence="2">NAU3</strain>
        <tissue evidence="2">Gut</tissue>
    </source>
</reference>
<feature type="compositionally biased region" description="Pro residues" evidence="1">
    <location>
        <begin position="258"/>
        <end position="274"/>
    </location>
</feature>
<keyword evidence="3" id="KW-1185">Reference proteome</keyword>
<evidence type="ECO:0000313" key="3">
    <source>
        <dbReference type="Proteomes" id="UP001281761"/>
    </source>
</evidence>
<feature type="region of interest" description="Disordered" evidence="1">
    <location>
        <begin position="253"/>
        <end position="275"/>
    </location>
</feature>
<organism evidence="2 3">
    <name type="scientific">Blattamonas nauphoetae</name>
    <dbReference type="NCBI Taxonomy" id="2049346"/>
    <lineage>
        <taxon>Eukaryota</taxon>
        <taxon>Metamonada</taxon>
        <taxon>Preaxostyla</taxon>
        <taxon>Oxymonadida</taxon>
        <taxon>Blattamonas</taxon>
    </lineage>
</organism>
<comment type="caution">
    <text evidence="2">The sequence shown here is derived from an EMBL/GenBank/DDBJ whole genome shotgun (WGS) entry which is preliminary data.</text>
</comment>
<evidence type="ECO:0000256" key="1">
    <source>
        <dbReference type="SAM" id="MobiDB-lite"/>
    </source>
</evidence>
<dbReference type="EMBL" id="JARBJD010000139">
    <property type="protein sequence ID" value="KAK2950275.1"/>
    <property type="molecule type" value="Genomic_DNA"/>
</dbReference>
<feature type="compositionally biased region" description="Polar residues" evidence="1">
    <location>
        <begin position="315"/>
        <end position="324"/>
    </location>
</feature>